<dbReference type="Gene3D" id="4.10.400.10">
    <property type="entry name" value="Low-density Lipoprotein Receptor"/>
    <property type="match status" value="1"/>
</dbReference>
<dbReference type="AlphaFoldDB" id="A0A8B7PLB8"/>
<protein>
    <submittedName>
        <fullName evidence="6">Bone morphogenetic protein 1-like isoform X1</fullName>
    </submittedName>
</protein>
<dbReference type="InterPro" id="IPR002172">
    <property type="entry name" value="LDrepeatLR_classA_rpt"/>
</dbReference>
<feature type="domain" description="CUB" evidence="4">
    <location>
        <begin position="472"/>
        <end position="604"/>
    </location>
</feature>
<dbReference type="RefSeq" id="XP_018026968.1">
    <property type="nucleotide sequence ID" value="XM_018171479.2"/>
</dbReference>
<sequence>MGRHSIPTCPIIEHLGSATRDASKRLEPRAVSERCLSKRKDQCSSKPQRIMPVKEFCSLSMDLQSAKFYDRQSYSLYSKFVKLGKHHLPREELTSHQVMENVDEEGRVLKRAPRVRPFLRNMTRSLAIVLLLVLLPLFIGEAHAEPEPEPEPKTKTVRQWKAVGDVIPISEDEDSYTENKPRCDRRYVSGAQKEGIFRAPDIYNPEKVSRQCLYTFIAGEGERVRLQFNRFDLRGTPPDGSTLGVTPACSHEYLDIFTEATDPNKDLLKTPFGGRYCGKISPRLRISWHKTIHIAFFTDNNITTPDLFSGTYKFINDSKYSVGVKAPDQDCGFVVNVDVKKHGEFLSPTYPGVYPKNITCYWKFVGKHDQRIRLEFRDFDLFYGGPHCPFDHVKMFDGGDTFAPLIGTYCGQQRNLVVFSSSSSVLVTFSTLYRIADTQNRGFQGIFNISDSYLRLNFINEHDAEHIRGTECDQRILSKRTSNGTVFSPNYPYLYLPNIVCRYFIYGLQDSQNLERVRLEFFDRFDIPATPKSGKNVQTTGCTDGYLRVYLRGQEVRSEYDKPDHEYCGQTLPHSVVALGPRLLMVFSSGKTTGTGFKAHYKFETEYKIPGTASPDGRCVFSYLSSSQKSGTFNSPRHPSNYPSNTTCEFTFKPAHDEVVEIVFVTFKIRNDNPGTGVGVHRCQEDWMELFNIYRPRYSEKEREVLKGRYCGETAPGPTQSEREAVGLRVVLHTDHSGVYSGFDAIYIFKKKEETFGVCGGNITESESGELLSPNFPENYGAPDKTDSSYCDWYIQVRPGYKVLLWFQSFAVEGNPEERGCPAAAVRVWKHEDDIPVDMCGDALPSDQIQILSQGSVLRMTFLAAARAVGAKGFKAIWTEVLDSPQCNQFLCKSTNFCIPRSLHCDGVANCGLSDFSDEERCDKARGVSLVMLTSIVLGVSSSVTLVVCLWCQKRKLSKKKENSMAHVHAYEKGARFAAMDIGDRSVSPVIGTRKATHHLSHASLRMEGVV</sequence>
<name>A0A8B7PLB8_HYAAZ</name>
<accession>A0A8B7PLB8</accession>
<dbReference type="PROSITE" id="PS01180">
    <property type="entry name" value="CUB"/>
    <property type="match status" value="5"/>
</dbReference>
<evidence type="ECO:0000256" key="2">
    <source>
        <dbReference type="PROSITE-ProRule" id="PRU00124"/>
    </source>
</evidence>
<feature type="domain" description="CUB" evidence="4">
    <location>
        <begin position="331"/>
        <end position="450"/>
    </location>
</feature>
<dbReference type="InterPro" id="IPR000859">
    <property type="entry name" value="CUB_dom"/>
</dbReference>
<dbReference type="SUPFAM" id="SSF57424">
    <property type="entry name" value="LDL receptor-like module"/>
    <property type="match status" value="1"/>
</dbReference>
<organism evidence="5 6">
    <name type="scientific">Hyalella azteca</name>
    <name type="common">Amphipod</name>
    <dbReference type="NCBI Taxonomy" id="294128"/>
    <lineage>
        <taxon>Eukaryota</taxon>
        <taxon>Metazoa</taxon>
        <taxon>Ecdysozoa</taxon>
        <taxon>Arthropoda</taxon>
        <taxon>Crustacea</taxon>
        <taxon>Multicrustacea</taxon>
        <taxon>Malacostraca</taxon>
        <taxon>Eumalacostraca</taxon>
        <taxon>Peracarida</taxon>
        <taxon>Amphipoda</taxon>
        <taxon>Senticaudata</taxon>
        <taxon>Talitrida</taxon>
        <taxon>Talitroidea</taxon>
        <taxon>Hyalellidae</taxon>
        <taxon>Hyalella</taxon>
    </lineage>
</organism>
<dbReference type="KEGG" id="hazt:108682334"/>
<keyword evidence="5" id="KW-1185">Reference proteome</keyword>
<evidence type="ECO:0000313" key="6">
    <source>
        <dbReference type="RefSeq" id="XP_018026968.1"/>
    </source>
</evidence>
<dbReference type="PROSITE" id="PS50068">
    <property type="entry name" value="LDLRA_2"/>
    <property type="match status" value="1"/>
</dbReference>
<dbReference type="InterPro" id="IPR035914">
    <property type="entry name" value="Sperma_CUB_dom_sf"/>
</dbReference>
<evidence type="ECO:0000256" key="1">
    <source>
        <dbReference type="ARBA" id="ARBA00023157"/>
    </source>
</evidence>
<comment type="caution">
    <text evidence="2">Lacks conserved residue(s) required for the propagation of feature annotation.</text>
</comment>
<evidence type="ECO:0000259" key="4">
    <source>
        <dbReference type="PROSITE" id="PS01180"/>
    </source>
</evidence>
<dbReference type="InterPro" id="IPR036055">
    <property type="entry name" value="LDL_receptor-like_sf"/>
</dbReference>
<feature type="domain" description="CUB" evidence="4">
    <location>
        <begin position="183"/>
        <end position="315"/>
    </location>
</feature>
<gene>
    <name evidence="6" type="primary">LOC108682334</name>
</gene>
<dbReference type="SUPFAM" id="SSF49854">
    <property type="entry name" value="Spermadhesin, CUB domain"/>
    <property type="match status" value="5"/>
</dbReference>
<dbReference type="PANTHER" id="PTHR47537:SF6">
    <property type="entry name" value="CUB DOMAIN-CONTAINING PROTEIN"/>
    <property type="match status" value="1"/>
</dbReference>
<keyword evidence="3" id="KW-0472">Membrane</keyword>
<feature type="transmembrane region" description="Helical" evidence="3">
    <location>
        <begin position="930"/>
        <end position="952"/>
    </location>
</feature>
<dbReference type="SMART" id="SM00192">
    <property type="entry name" value="LDLa"/>
    <property type="match status" value="1"/>
</dbReference>
<reference evidence="6" key="1">
    <citation type="submission" date="2025-08" db="UniProtKB">
        <authorList>
            <consortium name="RefSeq"/>
        </authorList>
    </citation>
    <scope>IDENTIFICATION</scope>
    <source>
        <tissue evidence="6">Whole organism</tissue>
    </source>
</reference>
<dbReference type="CDD" id="cd00041">
    <property type="entry name" value="CUB"/>
    <property type="match status" value="5"/>
</dbReference>
<feature type="domain" description="CUB" evidence="4">
    <location>
        <begin position="619"/>
        <end position="750"/>
    </location>
</feature>
<dbReference type="InterPro" id="IPR053207">
    <property type="entry name" value="Non-NMDA_GluR_Accessory"/>
</dbReference>
<dbReference type="SMART" id="SM00042">
    <property type="entry name" value="CUB"/>
    <property type="match status" value="5"/>
</dbReference>
<dbReference type="OMA" id="PDCSREY"/>
<proteinExistence type="predicted"/>
<dbReference type="OrthoDB" id="6022136at2759"/>
<dbReference type="CDD" id="cd00112">
    <property type="entry name" value="LDLa"/>
    <property type="match status" value="1"/>
</dbReference>
<dbReference type="GeneID" id="108682334"/>
<keyword evidence="3" id="KW-0812">Transmembrane</keyword>
<keyword evidence="1" id="KW-1015">Disulfide bond</keyword>
<dbReference type="GO" id="GO:0005886">
    <property type="term" value="C:plasma membrane"/>
    <property type="evidence" value="ECO:0007669"/>
    <property type="project" value="TreeGrafter"/>
</dbReference>
<feature type="domain" description="CUB" evidence="4">
    <location>
        <begin position="759"/>
        <end position="881"/>
    </location>
</feature>
<dbReference type="Pfam" id="PF00431">
    <property type="entry name" value="CUB"/>
    <property type="match status" value="5"/>
</dbReference>
<evidence type="ECO:0000313" key="5">
    <source>
        <dbReference type="Proteomes" id="UP000694843"/>
    </source>
</evidence>
<keyword evidence="3" id="KW-1133">Transmembrane helix</keyword>
<evidence type="ECO:0000256" key="3">
    <source>
        <dbReference type="SAM" id="Phobius"/>
    </source>
</evidence>
<dbReference type="Pfam" id="PF00057">
    <property type="entry name" value="Ldl_recept_a"/>
    <property type="match status" value="1"/>
</dbReference>
<dbReference type="Gene3D" id="2.60.120.290">
    <property type="entry name" value="Spermadhesin, CUB domain"/>
    <property type="match status" value="5"/>
</dbReference>
<dbReference type="Proteomes" id="UP000694843">
    <property type="component" value="Unplaced"/>
</dbReference>
<dbReference type="PANTHER" id="PTHR47537">
    <property type="entry name" value="CUBILIN"/>
    <property type="match status" value="1"/>
</dbReference>